<keyword evidence="6" id="KW-0597">Phosphoprotein</keyword>
<feature type="compositionally biased region" description="Low complexity" evidence="14">
    <location>
        <begin position="567"/>
        <end position="598"/>
    </location>
</feature>
<dbReference type="GO" id="GO:0001725">
    <property type="term" value="C:stress fiber"/>
    <property type="evidence" value="ECO:0007669"/>
    <property type="project" value="UniProtKB-SubCell"/>
</dbReference>
<keyword evidence="8" id="KW-0007">Acetylation</keyword>
<organism evidence="15 16">
    <name type="scientific">Ambispora leptoticha</name>
    <dbReference type="NCBI Taxonomy" id="144679"/>
    <lineage>
        <taxon>Eukaryota</taxon>
        <taxon>Fungi</taxon>
        <taxon>Fungi incertae sedis</taxon>
        <taxon>Mucoromycota</taxon>
        <taxon>Glomeromycotina</taxon>
        <taxon>Glomeromycetes</taxon>
        <taxon>Archaeosporales</taxon>
        <taxon>Ambisporaceae</taxon>
        <taxon>Ambispora</taxon>
    </lineage>
</organism>
<feature type="compositionally biased region" description="Low complexity" evidence="14">
    <location>
        <begin position="499"/>
        <end position="510"/>
    </location>
</feature>
<evidence type="ECO:0000256" key="5">
    <source>
        <dbReference type="ARBA" id="ARBA00022499"/>
    </source>
</evidence>
<comment type="subunit">
    <text evidence="13">Subunit of dynactin, a multiprotein complex part of a tripartite complex with dynein and a adapter, such as BICDL1, BICD2 or HOOK3. The dynactin complex is built around ACTR1A/ACTB filament and consists of an actin-related filament composed of a shoulder domain, a pointed end and a barbed end. Its length is defined by its flexible shoulder domain. The soulder is composed of 2 DCTN1 subunits, 4 DCTN2 and 2 DCTN3. The 4 DCNT2 (via N-terminus) bind the ACTR1A filament and act as molecular rulers to determine the length. The pointed end is important for binding dynein-dynactin cargo adapters. Consists of 4 subunits: ACTR10, DCNT4, DCTN5 and DCTN6. The barbed end is composed of a CAPZA1:CAPZB heterodimers, which binds ACTR1A/ACTB filament and dynactin and stabilizes dynactin. Interacts with ATP7B, but not ATP7A, in a copper-dependent manner. Interacts with ANK2; this interaction is required for localization at costameres. Interacts with N4BP2L1.</text>
</comment>
<dbReference type="PANTHER" id="PTHR13034">
    <property type="entry name" value="DYNACTIN P62 SUBUNIT"/>
    <property type="match status" value="1"/>
</dbReference>
<evidence type="ECO:0000313" key="15">
    <source>
        <dbReference type="EMBL" id="CAG8467689.1"/>
    </source>
</evidence>
<dbReference type="EMBL" id="CAJVPS010000229">
    <property type="protein sequence ID" value="CAG8467689.1"/>
    <property type="molecule type" value="Genomic_DNA"/>
</dbReference>
<evidence type="ECO:0000256" key="9">
    <source>
        <dbReference type="ARBA" id="ARBA00023054"/>
    </source>
</evidence>
<comment type="caution">
    <text evidence="15">The sequence shown here is derived from an EMBL/GenBank/DDBJ whole genome shotgun (WGS) entry which is preliminary data.</text>
</comment>
<feature type="region of interest" description="Disordered" evidence="14">
    <location>
        <begin position="534"/>
        <end position="613"/>
    </location>
</feature>
<keyword evidence="9" id="KW-0175">Coiled coil</keyword>
<keyword evidence="7" id="KW-0832">Ubl conjugation</keyword>
<dbReference type="Pfam" id="PF05502">
    <property type="entry name" value="Dynactin_p62"/>
    <property type="match status" value="2"/>
</dbReference>
<name>A0A9N8VV81_9GLOM</name>
<accession>A0A9N8VV81</accession>
<dbReference type="InterPro" id="IPR008603">
    <property type="entry name" value="DCTN4"/>
</dbReference>
<feature type="compositionally biased region" description="Low complexity" evidence="14">
    <location>
        <begin position="541"/>
        <end position="554"/>
    </location>
</feature>
<evidence type="ECO:0000256" key="2">
    <source>
        <dbReference type="ARBA" id="ARBA00004529"/>
    </source>
</evidence>
<keyword evidence="16" id="KW-1185">Reference proteome</keyword>
<evidence type="ECO:0000256" key="7">
    <source>
        <dbReference type="ARBA" id="ARBA00022843"/>
    </source>
</evidence>
<evidence type="ECO:0000256" key="4">
    <source>
        <dbReference type="ARBA" id="ARBA00022490"/>
    </source>
</evidence>
<evidence type="ECO:0000256" key="12">
    <source>
        <dbReference type="ARBA" id="ARBA00034864"/>
    </source>
</evidence>
<evidence type="ECO:0000256" key="13">
    <source>
        <dbReference type="ARBA" id="ARBA00093507"/>
    </source>
</evidence>
<sequence length="613" mass="67733">MSSSHSHHSSSDKLRPFVHYHCACPDVYSSTESSETAATCTPLNVDSPPSVNSPRIHHSTFPLSKLYICEDCHQIRCPRCVQEEIICYYCPNCLFEVPTASVKSERNRCARSCFQCPICQNTLSVVASTEPSPATSPIQTTTQPQPVAGQAGGAPYFLLCGVCRWDSQEIGMTNSRLNFHYKVQLQTTDDERPDVKEFDHLKEHFEKHLRQNAPSTTLPTQLLNIPGMSTFSSRYGTSGLAHTNQKSDDVSPYEAVVHVDDDVNLTEDLKQLKDVNQITTFTQRTNQLSDQPYNIEKLQPQRIHLRTKRVKRCRSCRHILIKPEQKAQATKFKIKLVALNYIPKITIAKLPYLVVDQTIQVILKFSNPLLEDANVSLSCPYNELLEYDDEELSTEKLTSKRPASRASLAPKPDPGVVEKKGNYTCIAIEITPLLAVEEFKFPLLVTHTSKVLDIDTVDNNGTQQHLAVPAADTTPVASAVDSVPVEDENNTENSKKLDSSTINTSTNNTTRELGSYKSLSFWTVIGLGPVLKEPRNSEKISSSSSTTPQPTGGTLEKSSTAERHSKSSSTTRPSVSRVSSSTKVSGSSSSTKNSSSSVQTAKPLKKSAAYKHQ</sequence>
<dbReference type="Proteomes" id="UP000789508">
    <property type="component" value="Unassembled WGS sequence"/>
</dbReference>
<keyword evidence="10" id="KW-0206">Cytoskeleton</keyword>
<comment type="similarity">
    <text evidence="11">Belongs to the dynactin subunit 4 family.</text>
</comment>
<proteinExistence type="inferred from homology"/>
<evidence type="ECO:0000256" key="6">
    <source>
        <dbReference type="ARBA" id="ARBA00022553"/>
    </source>
</evidence>
<evidence type="ECO:0000313" key="16">
    <source>
        <dbReference type="Proteomes" id="UP000789508"/>
    </source>
</evidence>
<evidence type="ECO:0000256" key="1">
    <source>
        <dbReference type="ARBA" id="ARBA00004300"/>
    </source>
</evidence>
<dbReference type="OrthoDB" id="283815at2759"/>
<evidence type="ECO:0000256" key="3">
    <source>
        <dbReference type="ARBA" id="ARBA00004657"/>
    </source>
</evidence>
<dbReference type="GO" id="GO:0005869">
    <property type="term" value="C:dynactin complex"/>
    <property type="evidence" value="ECO:0007669"/>
    <property type="project" value="InterPro"/>
</dbReference>
<dbReference type="AlphaFoldDB" id="A0A9N8VV81"/>
<comment type="subcellular location">
    <subcellularLocation>
        <location evidence="1">Cytoplasm</location>
        <location evidence="1">Cytoskeleton</location>
        <location evidence="1">Microtubule organizing center</location>
        <location evidence="1">Centrosome</location>
    </subcellularLocation>
    <subcellularLocation>
        <location evidence="2">Cytoplasm</location>
        <location evidence="2">Cytoskeleton</location>
        <location evidence="2">Stress fiber</location>
    </subcellularLocation>
    <subcellularLocation>
        <location evidence="3">Cytoplasm</location>
        <location evidence="3">Myofibril</location>
    </subcellularLocation>
</comment>
<evidence type="ECO:0000256" key="14">
    <source>
        <dbReference type="SAM" id="MobiDB-lite"/>
    </source>
</evidence>
<evidence type="ECO:0000256" key="10">
    <source>
        <dbReference type="ARBA" id="ARBA00023212"/>
    </source>
</evidence>
<feature type="compositionally biased region" description="Basic residues" evidence="14">
    <location>
        <begin position="603"/>
        <end position="613"/>
    </location>
</feature>
<evidence type="ECO:0000256" key="11">
    <source>
        <dbReference type="ARBA" id="ARBA00034776"/>
    </source>
</evidence>
<keyword evidence="5" id="KW-1017">Isopeptide bond</keyword>
<evidence type="ECO:0000256" key="8">
    <source>
        <dbReference type="ARBA" id="ARBA00022990"/>
    </source>
</evidence>
<feature type="region of interest" description="Disordered" evidence="14">
    <location>
        <begin position="482"/>
        <end position="510"/>
    </location>
</feature>
<keyword evidence="4" id="KW-0963">Cytoplasm</keyword>
<reference evidence="15" key="1">
    <citation type="submission" date="2021-06" db="EMBL/GenBank/DDBJ databases">
        <authorList>
            <person name="Kallberg Y."/>
            <person name="Tangrot J."/>
            <person name="Rosling A."/>
        </authorList>
    </citation>
    <scope>NUCLEOTIDE SEQUENCE</scope>
    <source>
        <strain evidence="15">FL130A</strain>
    </source>
</reference>
<gene>
    <name evidence="15" type="ORF">ALEPTO_LOCUS1857</name>
</gene>
<dbReference type="PANTHER" id="PTHR13034:SF2">
    <property type="entry name" value="DYNACTIN SUBUNIT 4"/>
    <property type="match status" value="1"/>
</dbReference>
<protein>
    <recommendedName>
        <fullName evidence="12">Dynactin subunit 4</fullName>
    </recommendedName>
</protein>